<dbReference type="Gene3D" id="3.40.50.2300">
    <property type="match status" value="1"/>
</dbReference>
<dbReference type="AlphaFoldDB" id="A0A1J5TES4"/>
<dbReference type="PANTHER" id="PTHR44591">
    <property type="entry name" value="STRESS RESPONSE REGULATOR PROTEIN 1"/>
    <property type="match status" value="1"/>
</dbReference>
<dbReference type="InterPro" id="IPR001789">
    <property type="entry name" value="Sig_transdc_resp-reg_receiver"/>
</dbReference>
<feature type="domain" description="Response regulatory" evidence="3">
    <location>
        <begin position="4"/>
        <end position="119"/>
    </location>
</feature>
<feature type="modified residue" description="4-aspartylphosphate" evidence="2">
    <location>
        <position position="54"/>
    </location>
</feature>
<proteinExistence type="predicted"/>
<dbReference type="InterPro" id="IPR011006">
    <property type="entry name" value="CheY-like_superfamily"/>
</dbReference>
<dbReference type="SUPFAM" id="SSF52172">
    <property type="entry name" value="CheY-like"/>
    <property type="match status" value="1"/>
</dbReference>
<dbReference type="PANTHER" id="PTHR44591:SF3">
    <property type="entry name" value="RESPONSE REGULATORY DOMAIN-CONTAINING PROTEIN"/>
    <property type="match status" value="1"/>
</dbReference>
<dbReference type="Pfam" id="PF00072">
    <property type="entry name" value="Response_reg"/>
    <property type="match status" value="1"/>
</dbReference>
<dbReference type="EMBL" id="MIYT01000013">
    <property type="protein sequence ID" value="OIR10558.1"/>
    <property type="molecule type" value="Genomic_DNA"/>
</dbReference>
<reference evidence="4 5" key="1">
    <citation type="submission" date="2016-08" db="EMBL/GenBank/DDBJ databases">
        <title>New Insights into Marine Group III Euryarchaeota, from dark to light.</title>
        <authorList>
            <person name="Haro-Moreno J.M."/>
            <person name="Rodriguez-Valera F."/>
            <person name="Lopez-Garcia P."/>
            <person name="Moreira D."/>
            <person name="Martin-Cuadrado A.B."/>
        </authorList>
    </citation>
    <scope>NUCLEOTIDE SEQUENCE [LARGE SCALE GENOMIC DNA]</scope>
    <source>
        <strain evidence="4">CG-Bathy2</strain>
    </source>
</reference>
<sequence length="317" mass="35307">MTIPILAVDDDHAVRISLSVMFRKWSDLELEVAESAEDALVMLKEEKYMMMLCDVDMPGMDGLELLEHVGHEYPEMPVVMLTGNHDISTPVRAFRMGAMDYLQKPMQTADVRQVIDRAMEVRERQTDVKKGIIDIDEMMSMVKTISSERMGFDKAGASSAKFRKIIEVMNEKLINPAKRGNIHNIFLLSKAGVVISAVTTKAAVDDKDTDIMGSMFNALKEFMQDAVSSSSSDVLDDIQFGDFHIRFCTGAYCDLAVIYTGNLSLKAEDTMADSLIAFELSNTAALENWSGDMDELPAAQKTLDNLFSKLDQERSDG</sequence>
<protein>
    <recommendedName>
        <fullName evidence="3">Response regulatory domain-containing protein</fullName>
    </recommendedName>
</protein>
<evidence type="ECO:0000313" key="4">
    <source>
        <dbReference type="EMBL" id="OIR10558.1"/>
    </source>
</evidence>
<dbReference type="SMART" id="SM00448">
    <property type="entry name" value="REC"/>
    <property type="match status" value="1"/>
</dbReference>
<dbReference type="PROSITE" id="PS50110">
    <property type="entry name" value="RESPONSE_REGULATORY"/>
    <property type="match status" value="1"/>
</dbReference>
<name>A0A1J5TES4_9ARCH</name>
<accession>A0A1J5TES4</accession>
<gene>
    <name evidence="4" type="ORF">BEU05_01315</name>
</gene>
<evidence type="ECO:0000256" key="2">
    <source>
        <dbReference type="PROSITE-ProRule" id="PRU00169"/>
    </source>
</evidence>
<keyword evidence="1 2" id="KW-0597">Phosphoprotein</keyword>
<comment type="caution">
    <text evidence="4">The sequence shown here is derived from an EMBL/GenBank/DDBJ whole genome shotgun (WGS) entry which is preliminary data.</text>
</comment>
<evidence type="ECO:0000256" key="1">
    <source>
        <dbReference type="ARBA" id="ARBA00022553"/>
    </source>
</evidence>
<dbReference type="GO" id="GO:0000160">
    <property type="term" value="P:phosphorelay signal transduction system"/>
    <property type="evidence" value="ECO:0007669"/>
    <property type="project" value="InterPro"/>
</dbReference>
<organism evidence="4 5">
    <name type="scientific">Marine Group III euryarchaeote CG-Bathy2</name>
    <dbReference type="NCBI Taxonomy" id="1889002"/>
    <lineage>
        <taxon>Archaea</taxon>
        <taxon>Methanobacteriati</taxon>
        <taxon>Thermoplasmatota</taxon>
        <taxon>Thermoplasmata</taxon>
        <taxon>Candidatus Thermoprofundales</taxon>
    </lineage>
</organism>
<evidence type="ECO:0000259" key="3">
    <source>
        <dbReference type="PROSITE" id="PS50110"/>
    </source>
</evidence>
<dbReference type="Proteomes" id="UP000182853">
    <property type="component" value="Unassembled WGS sequence"/>
</dbReference>
<evidence type="ECO:0000313" key="5">
    <source>
        <dbReference type="Proteomes" id="UP000182853"/>
    </source>
</evidence>
<dbReference type="InterPro" id="IPR050595">
    <property type="entry name" value="Bact_response_regulator"/>
</dbReference>